<organism evidence="1 2">
    <name type="scientific">Jiella sonneratiae</name>
    <dbReference type="NCBI Taxonomy" id="2816856"/>
    <lineage>
        <taxon>Bacteria</taxon>
        <taxon>Pseudomonadati</taxon>
        <taxon>Pseudomonadota</taxon>
        <taxon>Alphaproteobacteria</taxon>
        <taxon>Hyphomicrobiales</taxon>
        <taxon>Aurantimonadaceae</taxon>
        <taxon>Jiella</taxon>
    </lineage>
</organism>
<accession>A0ABS3IXF6</accession>
<gene>
    <name evidence="1" type="ORF">J1C47_00460</name>
</gene>
<name>A0ABS3IXF6_9HYPH</name>
<comment type="caution">
    <text evidence="1">The sequence shown here is derived from an EMBL/GenBank/DDBJ whole genome shotgun (WGS) entry which is preliminary data.</text>
</comment>
<dbReference type="RefSeq" id="WP_207348749.1">
    <property type="nucleotide sequence ID" value="NZ_JAFMPY010000001.1"/>
</dbReference>
<protein>
    <submittedName>
        <fullName evidence="1">Uncharacterized protein</fullName>
    </submittedName>
</protein>
<proteinExistence type="predicted"/>
<reference evidence="1 2" key="1">
    <citation type="submission" date="2021-03" db="EMBL/GenBank/DDBJ databases">
        <title>Whole genome sequence of Jiella sp. MQZ13P-4.</title>
        <authorList>
            <person name="Tuo L."/>
        </authorList>
    </citation>
    <scope>NUCLEOTIDE SEQUENCE [LARGE SCALE GENOMIC DNA]</scope>
    <source>
        <strain evidence="1 2">MQZ13P-4</strain>
    </source>
</reference>
<evidence type="ECO:0000313" key="1">
    <source>
        <dbReference type="EMBL" id="MBO0902099.1"/>
    </source>
</evidence>
<evidence type="ECO:0000313" key="2">
    <source>
        <dbReference type="Proteomes" id="UP000664288"/>
    </source>
</evidence>
<sequence>MMNTTTLSEAILSAAGEKAIWLRGRQAFRAQGLGAANPYKPDRPEEDRLFGLWEEGFNYERDTEAERQPFF</sequence>
<keyword evidence="2" id="KW-1185">Reference proteome</keyword>
<dbReference type="EMBL" id="JAFMPY010000001">
    <property type="protein sequence ID" value="MBO0902099.1"/>
    <property type="molecule type" value="Genomic_DNA"/>
</dbReference>
<dbReference type="Proteomes" id="UP000664288">
    <property type="component" value="Unassembled WGS sequence"/>
</dbReference>